<comment type="similarity">
    <text evidence="6">Belongs to the polyphosphate kinase 1 (PPK1) family.</text>
</comment>
<dbReference type="Pfam" id="PF17941">
    <property type="entry name" value="PP_kinase_C_1"/>
    <property type="match status" value="1"/>
</dbReference>
<dbReference type="InterPro" id="IPR041108">
    <property type="entry name" value="PP_kinase_C_1"/>
</dbReference>
<evidence type="ECO:0000313" key="12">
    <source>
        <dbReference type="Proteomes" id="UP000187499"/>
    </source>
</evidence>
<keyword evidence="1 6" id="KW-0597">Phosphoprotein</keyword>
<reference evidence="12" key="1">
    <citation type="submission" date="2016-12" db="EMBL/GenBank/DDBJ databases">
        <authorList>
            <person name="Jung M.Y."/>
            <person name="Lee S.H."/>
        </authorList>
    </citation>
    <scope>NUCLEOTIDE SEQUENCE [LARGE SCALE GENOMIC DNA]</scope>
    <source>
        <strain evidence="12">WiKim39</strain>
    </source>
</reference>
<dbReference type="InterPro" id="IPR036832">
    <property type="entry name" value="PPK_N_dom_sf"/>
</dbReference>
<evidence type="ECO:0000256" key="5">
    <source>
        <dbReference type="ARBA" id="ARBA00022840"/>
    </source>
</evidence>
<proteinExistence type="inferred from homology"/>
<dbReference type="EC" id="2.7.4.1" evidence="6"/>
<feature type="domain" description="Polyphosphate kinase middle" evidence="7">
    <location>
        <begin position="159"/>
        <end position="285"/>
    </location>
</feature>
<dbReference type="InterPro" id="IPR025198">
    <property type="entry name" value="PPK_N_dom"/>
</dbReference>
<evidence type="ECO:0000259" key="9">
    <source>
        <dbReference type="Pfam" id="PF13090"/>
    </source>
</evidence>
<name>A0A1P8Q5N0_9LACO</name>
<evidence type="ECO:0000256" key="1">
    <source>
        <dbReference type="ARBA" id="ARBA00022553"/>
    </source>
</evidence>
<dbReference type="OrthoDB" id="9761456at2"/>
<evidence type="ECO:0000313" key="11">
    <source>
        <dbReference type="EMBL" id="APX73166.1"/>
    </source>
</evidence>
<feature type="domain" description="Polyphosphate kinase C-terminal" evidence="10">
    <location>
        <begin position="313"/>
        <end position="471"/>
    </location>
</feature>
<dbReference type="InterPro" id="IPR024953">
    <property type="entry name" value="PP_kinase_middle"/>
</dbReference>
<comment type="PTM">
    <text evidence="6">An intermediate of this reaction is the autophosphorylated ppk in which a phosphate is covalently linked to a histidine residue through a N-P bond.</text>
</comment>
<dbReference type="Gene3D" id="3.30.870.10">
    <property type="entry name" value="Endonuclease Chain A"/>
    <property type="match status" value="2"/>
</dbReference>
<dbReference type="Proteomes" id="UP000187499">
    <property type="component" value="Chromosome"/>
</dbReference>
<feature type="domain" description="Polyphosphate kinase C-terminal" evidence="9">
    <location>
        <begin position="481"/>
        <end position="649"/>
    </location>
</feature>
<comment type="function">
    <text evidence="6">Catalyzes the reversible transfer of the terminal phosphate of ATP to form a long-chain polyphosphate (polyP).</text>
</comment>
<evidence type="ECO:0000256" key="2">
    <source>
        <dbReference type="ARBA" id="ARBA00022679"/>
    </source>
</evidence>
<dbReference type="Pfam" id="PF02503">
    <property type="entry name" value="PP_kinase"/>
    <property type="match status" value="1"/>
</dbReference>
<dbReference type="KEGG" id="lalw:BTM29_11655"/>
<dbReference type="Gene3D" id="3.30.1840.10">
    <property type="entry name" value="Polyphosphate kinase middle domain"/>
    <property type="match status" value="1"/>
</dbReference>
<dbReference type="SUPFAM" id="SSF143724">
    <property type="entry name" value="PHP14-like"/>
    <property type="match status" value="1"/>
</dbReference>
<dbReference type="AlphaFoldDB" id="A0A1P8Q5N0"/>
<dbReference type="PANTHER" id="PTHR30218">
    <property type="entry name" value="POLYPHOSPHATE KINASE"/>
    <property type="match status" value="1"/>
</dbReference>
<dbReference type="GO" id="GO:0009358">
    <property type="term" value="C:polyphosphate kinase complex"/>
    <property type="evidence" value="ECO:0007669"/>
    <property type="project" value="InterPro"/>
</dbReference>
<comment type="catalytic activity">
    <reaction evidence="6">
        <text>[phosphate](n) + ATP = [phosphate](n+1) + ADP</text>
        <dbReference type="Rhea" id="RHEA:19573"/>
        <dbReference type="Rhea" id="RHEA-COMP:9859"/>
        <dbReference type="Rhea" id="RHEA-COMP:14280"/>
        <dbReference type="ChEBI" id="CHEBI:16838"/>
        <dbReference type="ChEBI" id="CHEBI:30616"/>
        <dbReference type="ChEBI" id="CHEBI:456216"/>
        <dbReference type="EC" id="2.7.4.1"/>
    </reaction>
</comment>
<keyword evidence="2 6" id="KW-0808">Transferase</keyword>
<keyword evidence="3" id="KW-0547">Nucleotide-binding</keyword>
<evidence type="ECO:0000256" key="4">
    <source>
        <dbReference type="ARBA" id="ARBA00022777"/>
    </source>
</evidence>
<dbReference type="GO" id="GO:0008976">
    <property type="term" value="F:polyphosphate kinase activity"/>
    <property type="evidence" value="ECO:0007669"/>
    <property type="project" value="UniProtKB-EC"/>
</dbReference>
<evidence type="ECO:0000259" key="8">
    <source>
        <dbReference type="Pfam" id="PF13089"/>
    </source>
</evidence>
<accession>A0A1P8Q5N0</accession>
<dbReference type="GO" id="GO:0006799">
    <property type="term" value="P:polyphosphate biosynthetic process"/>
    <property type="evidence" value="ECO:0007669"/>
    <property type="project" value="InterPro"/>
</dbReference>
<dbReference type="InterPro" id="IPR025200">
    <property type="entry name" value="PPK_C_dom2"/>
</dbReference>
<dbReference type="InterPro" id="IPR036830">
    <property type="entry name" value="PP_kinase_middle_dom_sf"/>
</dbReference>
<dbReference type="Pfam" id="PF13089">
    <property type="entry name" value="PP_kinase_N"/>
    <property type="match status" value="1"/>
</dbReference>
<dbReference type="GO" id="GO:0005524">
    <property type="term" value="F:ATP binding"/>
    <property type="evidence" value="ECO:0007669"/>
    <property type="project" value="UniProtKB-KW"/>
</dbReference>
<keyword evidence="4 11" id="KW-0418">Kinase</keyword>
<evidence type="ECO:0000259" key="10">
    <source>
        <dbReference type="Pfam" id="PF17941"/>
    </source>
</evidence>
<organism evidence="11 12">
    <name type="scientific">Companilactobacillus allii</name>
    <dbReference type="NCBI Taxonomy" id="1847728"/>
    <lineage>
        <taxon>Bacteria</taxon>
        <taxon>Bacillati</taxon>
        <taxon>Bacillota</taxon>
        <taxon>Bacilli</taxon>
        <taxon>Lactobacillales</taxon>
        <taxon>Lactobacillaceae</taxon>
        <taxon>Companilactobacillus</taxon>
    </lineage>
</organism>
<dbReference type="PIRSF" id="PIRSF015589">
    <property type="entry name" value="PP_kinase"/>
    <property type="match status" value="1"/>
</dbReference>
<dbReference type="SUPFAM" id="SSF56024">
    <property type="entry name" value="Phospholipase D/nuclease"/>
    <property type="match status" value="2"/>
</dbReference>
<keyword evidence="12" id="KW-1185">Reference proteome</keyword>
<dbReference type="Gene3D" id="1.20.58.310">
    <property type="entry name" value="Polyphosphate kinase N-terminal domain"/>
    <property type="match status" value="1"/>
</dbReference>
<dbReference type="STRING" id="1847728.BTM29_11655"/>
<sequence>MKDKYYNRDLSWILFDNRVIDQAFNKKIPLLEKLRFLSIASNNLDEFFGVRLHNVQTMISKNRVDKRTGLNGTELLAQIYEFNSRNITKEYQALGLVLEELKEKNIFEVTRYYKLSSMEKAQVDDYYDKVISNEIKVEEFSPENKTKADLNFLLVSDDKNYTIQVPEDLDRLVDTGVPDKYILLEDLIFNNLEEIIQKFKITKQFVYRVTYDKNKKYDFLDKGLSDEKYLSEMTNYINDRGPGKITRVEFYSPEHKGRSFLSGLFGISKKSIYAIPGPVNLKVLDKLFKKYKNNQKLVFPAFEGLTWKKSKNILRHLDNKSLLVQYPYDSFEIFLNFLNTAVDDPKTTNIQMTIYRTEKNSQVVKLLQRAASKGISVKVVVELRARFDEAHNLEVAKELKDSGCRVLYGDKVNKVHAKICLVLQNDRGYVQIGTGNYNAITSKVFSDISFYTSNKRYVGDAVKFFDGLSGEISNGYELMTASPDNLKRMILNKIKKATQDYLRNGKGSVFMKVNGLTDIDIINGIYRAARLGLPFSIIVRGPCSLRLGICGQKENIVVKSIVGELLEHSRIYKFNYSDGTNEVWISSADTMTRNLDRRVELAVPIVESKPKRKINKLIEMYCKDTTNSYYLNNDGEYFKCQNKFYNFSAQQNWLRKIKYRKYV</sequence>
<evidence type="ECO:0000259" key="7">
    <source>
        <dbReference type="Pfam" id="PF02503"/>
    </source>
</evidence>
<feature type="domain" description="Polyphosphate kinase N-terminal" evidence="8">
    <location>
        <begin position="5"/>
        <end position="107"/>
    </location>
</feature>
<dbReference type="Pfam" id="PF13090">
    <property type="entry name" value="PP_kinase_C"/>
    <property type="match status" value="1"/>
</dbReference>
<dbReference type="EMBL" id="CP019323">
    <property type="protein sequence ID" value="APX73166.1"/>
    <property type="molecule type" value="Genomic_DNA"/>
</dbReference>
<gene>
    <name evidence="11" type="ORF">BTM29_11655</name>
</gene>
<evidence type="ECO:0000256" key="6">
    <source>
        <dbReference type="RuleBase" id="RU003800"/>
    </source>
</evidence>
<dbReference type="RefSeq" id="WP_076618082.1">
    <property type="nucleotide sequence ID" value="NZ_CP019323.1"/>
</dbReference>
<dbReference type="SUPFAM" id="SSF140356">
    <property type="entry name" value="PPK N-terminal domain-like"/>
    <property type="match status" value="1"/>
</dbReference>
<keyword evidence="5" id="KW-0067">ATP-binding</keyword>
<dbReference type="PANTHER" id="PTHR30218:SF0">
    <property type="entry name" value="POLYPHOSPHATE KINASE"/>
    <property type="match status" value="1"/>
</dbReference>
<dbReference type="NCBIfam" id="TIGR03705">
    <property type="entry name" value="poly_P_kin"/>
    <property type="match status" value="1"/>
</dbReference>
<dbReference type="InterPro" id="IPR003414">
    <property type="entry name" value="PP_kinase"/>
</dbReference>
<evidence type="ECO:0000256" key="3">
    <source>
        <dbReference type="ARBA" id="ARBA00022741"/>
    </source>
</evidence>
<protein>
    <recommendedName>
        <fullName evidence="6">Polyphosphate kinase</fullName>
        <ecNumber evidence="6">2.7.4.1</ecNumber>
    </recommendedName>
</protein>